<accession>A0A0A9BYG9</accession>
<reference evidence="1" key="2">
    <citation type="journal article" date="2015" name="Data Brief">
        <title>Shoot transcriptome of the giant reed, Arundo donax.</title>
        <authorList>
            <person name="Barrero R.A."/>
            <person name="Guerrero F.D."/>
            <person name="Moolhuijzen P."/>
            <person name="Goolsby J.A."/>
            <person name="Tidwell J."/>
            <person name="Bellgard S.E."/>
            <person name="Bellgard M.I."/>
        </authorList>
    </citation>
    <scope>NUCLEOTIDE SEQUENCE</scope>
    <source>
        <tissue evidence="1">Shoot tissue taken approximately 20 cm above the soil surface</tissue>
    </source>
</reference>
<dbReference type="EMBL" id="GBRH01228826">
    <property type="protein sequence ID" value="JAD69069.1"/>
    <property type="molecule type" value="Transcribed_RNA"/>
</dbReference>
<proteinExistence type="predicted"/>
<sequence length="35" mass="4047">MNKIRVTKRSGLFRQQILLSAAYEISLLIREAAQK</sequence>
<evidence type="ECO:0000313" key="1">
    <source>
        <dbReference type="EMBL" id="JAD69069.1"/>
    </source>
</evidence>
<reference evidence="1" key="1">
    <citation type="submission" date="2014-09" db="EMBL/GenBank/DDBJ databases">
        <authorList>
            <person name="Magalhaes I.L.F."/>
            <person name="Oliveira U."/>
            <person name="Santos F.R."/>
            <person name="Vidigal T.H.D.A."/>
            <person name="Brescovit A.D."/>
            <person name="Santos A.J."/>
        </authorList>
    </citation>
    <scope>NUCLEOTIDE SEQUENCE</scope>
    <source>
        <tissue evidence="1">Shoot tissue taken approximately 20 cm above the soil surface</tissue>
    </source>
</reference>
<name>A0A0A9BYG9_ARUDO</name>
<protein>
    <submittedName>
        <fullName evidence="1">Uncharacterized protein</fullName>
    </submittedName>
</protein>
<dbReference type="AlphaFoldDB" id="A0A0A9BYG9"/>
<organism evidence="1">
    <name type="scientific">Arundo donax</name>
    <name type="common">Giant reed</name>
    <name type="synonym">Donax arundinaceus</name>
    <dbReference type="NCBI Taxonomy" id="35708"/>
    <lineage>
        <taxon>Eukaryota</taxon>
        <taxon>Viridiplantae</taxon>
        <taxon>Streptophyta</taxon>
        <taxon>Embryophyta</taxon>
        <taxon>Tracheophyta</taxon>
        <taxon>Spermatophyta</taxon>
        <taxon>Magnoliopsida</taxon>
        <taxon>Liliopsida</taxon>
        <taxon>Poales</taxon>
        <taxon>Poaceae</taxon>
        <taxon>PACMAD clade</taxon>
        <taxon>Arundinoideae</taxon>
        <taxon>Arundineae</taxon>
        <taxon>Arundo</taxon>
    </lineage>
</organism>